<dbReference type="PRINTS" id="PR00455">
    <property type="entry name" value="HTHTETR"/>
</dbReference>
<dbReference type="EMBL" id="JAVDUI010000001">
    <property type="protein sequence ID" value="MDR6891904.1"/>
    <property type="molecule type" value="Genomic_DNA"/>
</dbReference>
<reference evidence="5" key="1">
    <citation type="submission" date="2023-07" db="EMBL/GenBank/DDBJ databases">
        <title>Sequencing the genomes of 1000 actinobacteria strains.</title>
        <authorList>
            <person name="Klenk H.-P."/>
        </authorList>
    </citation>
    <scope>NUCLEOTIDE SEQUENCE</scope>
    <source>
        <strain evidence="5">DSM 13988</strain>
    </source>
</reference>
<dbReference type="PANTHER" id="PTHR30055">
    <property type="entry name" value="HTH-TYPE TRANSCRIPTIONAL REGULATOR RUTR"/>
    <property type="match status" value="1"/>
</dbReference>
<dbReference type="Gene3D" id="1.10.10.60">
    <property type="entry name" value="Homeodomain-like"/>
    <property type="match status" value="1"/>
</dbReference>
<dbReference type="SUPFAM" id="SSF46689">
    <property type="entry name" value="Homeodomain-like"/>
    <property type="match status" value="1"/>
</dbReference>
<dbReference type="InterPro" id="IPR001647">
    <property type="entry name" value="HTH_TetR"/>
</dbReference>
<evidence type="ECO:0000313" key="5">
    <source>
        <dbReference type="EMBL" id="MDR6891904.1"/>
    </source>
</evidence>
<dbReference type="GO" id="GO:0000976">
    <property type="term" value="F:transcription cis-regulatory region binding"/>
    <property type="evidence" value="ECO:0007669"/>
    <property type="project" value="TreeGrafter"/>
</dbReference>
<proteinExistence type="predicted"/>
<feature type="domain" description="HTH tetR-type" evidence="4">
    <location>
        <begin position="11"/>
        <end position="71"/>
    </location>
</feature>
<evidence type="ECO:0000256" key="1">
    <source>
        <dbReference type="ARBA" id="ARBA00023125"/>
    </source>
</evidence>
<keyword evidence="6" id="KW-1185">Reference proteome</keyword>
<gene>
    <name evidence="5" type="ORF">J2S35_000844</name>
</gene>
<dbReference type="InterPro" id="IPR009057">
    <property type="entry name" value="Homeodomain-like_sf"/>
</dbReference>
<dbReference type="GO" id="GO:0003700">
    <property type="term" value="F:DNA-binding transcription factor activity"/>
    <property type="evidence" value="ECO:0007669"/>
    <property type="project" value="TreeGrafter"/>
</dbReference>
<dbReference type="PROSITE" id="PS50977">
    <property type="entry name" value="HTH_TETR_2"/>
    <property type="match status" value="1"/>
</dbReference>
<dbReference type="InterPro" id="IPR023772">
    <property type="entry name" value="DNA-bd_HTH_TetR-type_CS"/>
</dbReference>
<dbReference type="Proteomes" id="UP001247307">
    <property type="component" value="Unassembled WGS sequence"/>
</dbReference>
<dbReference type="RefSeq" id="WP_309850212.1">
    <property type="nucleotide sequence ID" value="NZ_BAAAIU010000041.1"/>
</dbReference>
<sequence>MNVTPRGLAKADRRAQILDSAARLFAHRGYAQVTVAAIGERSGVTGPAVYRHFRSKEAILAEVLHSASKGLLEDAGGTCSDAPTPGAALNGLIELHVKFALSNSAAIRIQDRDLTFLSSPDRRRIRSTQKDYVSHWTRVLAHLRPDEPEESHVTRAVGTIGLINSAVCARALPLEDPAAFAATLQEMASLALGAPHQAAETERSETGGAQPPQTAVPATSSPGMGRKDTI</sequence>
<protein>
    <submittedName>
        <fullName evidence="5">AcrR family transcriptional regulator</fullName>
    </submittedName>
</protein>
<name>A0AAE3YGR7_9MICC</name>
<evidence type="ECO:0000256" key="3">
    <source>
        <dbReference type="SAM" id="MobiDB-lite"/>
    </source>
</evidence>
<feature type="compositionally biased region" description="Polar residues" evidence="3">
    <location>
        <begin position="211"/>
        <end position="222"/>
    </location>
</feature>
<organism evidence="5 6">
    <name type="scientific">Falsarthrobacter nasiphocae</name>
    <dbReference type="NCBI Taxonomy" id="189863"/>
    <lineage>
        <taxon>Bacteria</taxon>
        <taxon>Bacillati</taxon>
        <taxon>Actinomycetota</taxon>
        <taxon>Actinomycetes</taxon>
        <taxon>Micrococcales</taxon>
        <taxon>Micrococcaceae</taxon>
        <taxon>Falsarthrobacter</taxon>
    </lineage>
</organism>
<evidence type="ECO:0000313" key="6">
    <source>
        <dbReference type="Proteomes" id="UP001247307"/>
    </source>
</evidence>
<dbReference type="Gene3D" id="1.10.357.10">
    <property type="entry name" value="Tetracycline Repressor, domain 2"/>
    <property type="match status" value="1"/>
</dbReference>
<feature type="region of interest" description="Disordered" evidence="3">
    <location>
        <begin position="193"/>
        <end position="230"/>
    </location>
</feature>
<dbReference type="AlphaFoldDB" id="A0AAE3YGR7"/>
<comment type="caution">
    <text evidence="5">The sequence shown here is derived from an EMBL/GenBank/DDBJ whole genome shotgun (WGS) entry which is preliminary data.</text>
</comment>
<dbReference type="PANTHER" id="PTHR30055:SF237">
    <property type="entry name" value="TRANSCRIPTIONAL REPRESSOR MCE3R"/>
    <property type="match status" value="1"/>
</dbReference>
<evidence type="ECO:0000256" key="2">
    <source>
        <dbReference type="PROSITE-ProRule" id="PRU00335"/>
    </source>
</evidence>
<accession>A0AAE3YGR7</accession>
<dbReference type="InterPro" id="IPR050109">
    <property type="entry name" value="HTH-type_TetR-like_transc_reg"/>
</dbReference>
<dbReference type="Pfam" id="PF00440">
    <property type="entry name" value="TetR_N"/>
    <property type="match status" value="1"/>
</dbReference>
<keyword evidence="1 2" id="KW-0238">DNA-binding</keyword>
<feature type="DNA-binding region" description="H-T-H motif" evidence="2">
    <location>
        <begin position="34"/>
        <end position="53"/>
    </location>
</feature>
<evidence type="ECO:0000259" key="4">
    <source>
        <dbReference type="PROSITE" id="PS50977"/>
    </source>
</evidence>
<dbReference type="PROSITE" id="PS01081">
    <property type="entry name" value="HTH_TETR_1"/>
    <property type="match status" value="1"/>
</dbReference>